<evidence type="ECO:0000313" key="1">
    <source>
        <dbReference type="EMBL" id="CAB4572625.1"/>
    </source>
</evidence>
<protein>
    <submittedName>
        <fullName evidence="1">Unannotated protein</fullName>
    </submittedName>
</protein>
<organism evidence="1">
    <name type="scientific">freshwater metagenome</name>
    <dbReference type="NCBI Taxonomy" id="449393"/>
    <lineage>
        <taxon>unclassified sequences</taxon>
        <taxon>metagenomes</taxon>
        <taxon>ecological metagenomes</taxon>
    </lineage>
</organism>
<name>A0A6J6EBF3_9ZZZZ</name>
<dbReference type="EMBL" id="CAEZSR010000104">
    <property type="protein sequence ID" value="CAB4572625.1"/>
    <property type="molecule type" value="Genomic_DNA"/>
</dbReference>
<proteinExistence type="predicted"/>
<accession>A0A6J6EBF3</accession>
<sequence>MALVTPHIMGTAETRKKLPAILDEFRKHGAEAEPVYIGSYRHADALLIPAALAAKIAPLLEDVMIAERAKARLAESFTPVSGDELVARLGLDEADISAETAALLAELNITA</sequence>
<reference evidence="1" key="1">
    <citation type="submission" date="2020-05" db="EMBL/GenBank/DDBJ databases">
        <authorList>
            <person name="Chiriac C."/>
            <person name="Salcher M."/>
            <person name="Ghai R."/>
            <person name="Kavagutti S V."/>
        </authorList>
    </citation>
    <scope>NUCLEOTIDE SEQUENCE</scope>
</reference>
<dbReference type="AlphaFoldDB" id="A0A6J6EBF3"/>
<gene>
    <name evidence="1" type="ORF">UFOPK1493_02501</name>
</gene>